<dbReference type="Proteomes" id="UP000594262">
    <property type="component" value="Unplaced"/>
</dbReference>
<name>A0A7M5XNY9_9CNID</name>
<organism evidence="1 2">
    <name type="scientific">Clytia hemisphaerica</name>
    <dbReference type="NCBI Taxonomy" id="252671"/>
    <lineage>
        <taxon>Eukaryota</taxon>
        <taxon>Metazoa</taxon>
        <taxon>Cnidaria</taxon>
        <taxon>Hydrozoa</taxon>
        <taxon>Hydroidolina</taxon>
        <taxon>Leptothecata</taxon>
        <taxon>Obeliida</taxon>
        <taxon>Clytiidae</taxon>
        <taxon>Clytia</taxon>
    </lineage>
</organism>
<proteinExistence type="predicted"/>
<dbReference type="AlphaFoldDB" id="A0A7M5XNY9"/>
<evidence type="ECO:0000313" key="1">
    <source>
        <dbReference type="EnsemblMetazoa" id="CLYHEMP024808.1"/>
    </source>
</evidence>
<sequence>MGTLNNDPIQTLMEKLRSLKETGEVLACLSEKENHHTFLQWRLKELMTKQPDEKVVDCQTFDWILSDVEILEYLLCSGYVQNNRWVSVINILTSLINVDTLNIKTKAYNKRLAVAVALSFANEIKTLASNGKLAINHIHRYSTYKQWADQNDLFSVHARLSPWLLRFVVSSNAEAKELKWVRENVNSKSLSPDNIGEAAQTMVTLKNNGVKRPLTLPSLKSRGAAENKGISYFCVGMCQGFGIPACVIEQPGHSSFVWWRNGEWESGNVKDGIDMCDSTLEGQWSWNERADYHFLFDEANKVFDKYVTSEKIRWICEELENEIVHTQLLDHATMICPKNYLLSKKN</sequence>
<evidence type="ECO:0000313" key="2">
    <source>
        <dbReference type="Proteomes" id="UP000594262"/>
    </source>
</evidence>
<protein>
    <submittedName>
        <fullName evidence="1">Uncharacterized protein</fullName>
    </submittedName>
</protein>
<accession>A0A7M5XNY9</accession>
<keyword evidence="2" id="KW-1185">Reference proteome</keyword>
<dbReference type="RefSeq" id="XP_066928752.1">
    <property type="nucleotide sequence ID" value="XM_067072651.1"/>
</dbReference>
<dbReference type="EnsemblMetazoa" id="CLYHEMT024808.1">
    <property type="protein sequence ID" value="CLYHEMP024808.1"/>
    <property type="gene ID" value="CLYHEMG024808"/>
</dbReference>
<dbReference type="GeneID" id="136816327"/>
<dbReference type="OrthoDB" id="5365701at2759"/>
<reference evidence="1" key="1">
    <citation type="submission" date="2021-01" db="UniProtKB">
        <authorList>
            <consortium name="EnsemblMetazoa"/>
        </authorList>
    </citation>
    <scope>IDENTIFICATION</scope>
</reference>